<organism evidence="7 8">
    <name type="scientific">Labilithrix luteola</name>
    <dbReference type="NCBI Taxonomy" id="1391654"/>
    <lineage>
        <taxon>Bacteria</taxon>
        <taxon>Pseudomonadati</taxon>
        <taxon>Myxococcota</taxon>
        <taxon>Polyangia</taxon>
        <taxon>Polyangiales</taxon>
        <taxon>Labilitrichaceae</taxon>
        <taxon>Labilithrix</taxon>
    </lineage>
</organism>
<dbReference type="GO" id="GO:0006352">
    <property type="term" value="P:DNA-templated transcription initiation"/>
    <property type="evidence" value="ECO:0007669"/>
    <property type="project" value="InterPro"/>
</dbReference>
<feature type="domain" description="RNA polymerase sigma factor 70 region 4 type 2" evidence="6">
    <location>
        <begin position="127"/>
        <end position="175"/>
    </location>
</feature>
<keyword evidence="2" id="KW-0805">Transcription regulation</keyword>
<dbReference type="Gene3D" id="1.10.1740.10">
    <property type="match status" value="1"/>
</dbReference>
<evidence type="ECO:0000256" key="4">
    <source>
        <dbReference type="ARBA" id="ARBA00023125"/>
    </source>
</evidence>
<dbReference type="Pfam" id="PF08281">
    <property type="entry name" value="Sigma70_r4_2"/>
    <property type="match status" value="1"/>
</dbReference>
<dbReference type="Gene3D" id="1.10.10.10">
    <property type="entry name" value="Winged helix-like DNA-binding domain superfamily/Winged helix DNA-binding domain"/>
    <property type="match status" value="1"/>
</dbReference>
<gene>
    <name evidence="7" type="ORF">AKJ09_10644</name>
</gene>
<comment type="similarity">
    <text evidence="1">Belongs to the sigma-70 factor family. ECF subfamily.</text>
</comment>
<evidence type="ECO:0000313" key="7">
    <source>
        <dbReference type="EMBL" id="AKV03981.1"/>
    </source>
</evidence>
<dbReference type="Proteomes" id="UP000064967">
    <property type="component" value="Chromosome"/>
</dbReference>
<keyword evidence="3" id="KW-0731">Sigma factor</keyword>
<sequence length="193" mass="21739">MPIDGAMGRAELIADRHARFRTAIEPLLKVAFRVLQRLGVHDGEVDDALQTVLVAADRKFDDLANRGDLKAYVCAACVNVARDVGRRRARQQVRNTWLDDLEEDPLAPGVDPADALERKQALAMIQWALDNMIPERREVFVLYELEELTAREIAEYLGVPPGTVASRLRKAREDLRTALDSVTEDSFFEQGLR</sequence>
<dbReference type="InterPro" id="IPR013325">
    <property type="entry name" value="RNA_pol_sigma_r2"/>
</dbReference>
<dbReference type="InterPro" id="IPR014284">
    <property type="entry name" value="RNA_pol_sigma-70_dom"/>
</dbReference>
<dbReference type="SUPFAM" id="SSF88946">
    <property type="entry name" value="Sigma2 domain of RNA polymerase sigma factors"/>
    <property type="match status" value="1"/>
</dbReference>
<keyword evidence="8" id="KW-1185">Reference proteome</keyword>
<dbReference type="EMBL" id="CP012333">
    <property type="protein sequence ID" value="AKV03981.1"/>
    <property type="molecule type" value="Genomic_DNA"/>
</dbReference>
<dbReference type="InterPro" id="IPR039425">
    <property type="entry name" value="RNA_pol_sigma-70-like"/>
</dbReference>
<dbReference type="GO" id="GO:0016987">
    <property type="term" value="F:sigma factor activity"/>
    <property type="evidence" value="ECO:0007669"/>
    <property type="project" value="UniProtKB-KW"/>
</dbReference>
<evidence type="ECO:0000259" key="6">
    <source>
        <dbReference type="Pfam" id="PF08281"/>
    </source>
</evidence>
<evidence type="ECO:0000256" key="1">
    <source>
        <dbReference type="ARBA" id="ARBA00010641"/>
    </source>
</evidence>
<dbReference type="STRING" id="1391654.AKJ09_10644"/>
<reference evidence="7 8" key="1">
    <citation type="submission" date="2015-08" db="EMBL/GenBank/DDBJ databases">
        <authorList>
            <person name="Babu N.S."/>
            <person name="Beckwith C.J."/>
            <person name="Beseler K.G."/>
            <person name="Brison A."/>
            <person name="Carone J.V."/>
            <person name="Caskin T.P."/>
            <person name="Diamond M."/>
            <person name="Durham M.E."/>
            <person name="Foxe J.M."/>
            <person name="Go M."/>
            <person name="Henderson B.A."/>
            <person name="Jones I.B."/>
            <person name="McGettigan J.A."/>
            <person name="Micheletti S.J."/>
            <person name="Nasrallah M.E."/>
            <person name="Ortiz D."/>
            <person name="Piller C.R."/>
            <person name="Privatt S.R."/>
            <person name="Schneider S.L."/>
            <person name="Sharp S."/>
            <person name="Smith T.C."/>
            <person name="Stanton J.D."/>
            <person name="Ullery H.E."/>
            <person name="Wilson R.J."/>
            <person name="Serrano M.G."/>
            <person name="Buck G."/>
            <person name="Lee V."/>
            <person name="Wang Y."/>
            <person name="Carvalho R."/>
            <person name="Voegtly L."/>
            <person name="Shi R."/>
            <person name="Duckworth R."/>
            <person name="Johnson A."/>
            <person name="Loviza R."/>
            <person name="Walstead R."/>
            <person name="Shah Z."/>
            <person name="Kiflezghi M."/>
            <person name="Wade K."/>
            <person name="Ball S.L."/>
            <person name="Bradley K.W."/>
            <person name="Asai D.J."/>
            <person name="Bowman C.A."/>
            <person name="Russell D.A."/>
            <person name="Pope W.H."/>
            <person name="Jacobs-Sera D."/>
            <person name="Hendrix R.W."/>
            <person name="Hatfull G.F."/>
        </authorList>
    </citation>
    <scope>NUCLEOTIDE SEQUENCE [LARGE SCALE GENOMIC DNA]</scope>
    <source>
        <strain evidence="7 8">DSM 27648</strain>
    </source>
</reference>
<evidence type="ECO:0000256" key="2">
    <source>
        <dbReference type="ARBA" id="ARBA00023015"/>
    </source>
</evidence>
<evidence type="ECO:0000313" key="8">
    <source>
        <dbReference type="Proteomes" id="UP000064967"/>
    </source>
</evidence>
<dbReference type="PANTHER" id="PTHR43133:SF8">
    <property type="entry name" value="RNA POLYMERASE SIGMA FACTOR HI_1459-RELATED"/>
    <property type="match status" value="1"/>
</dbReference>
<dbReference type="InterPro" id="IPR036388">
    <property type="entry name" value="WH-like_DNA-bd_sf"/>
</dbReference>
<dbReference type="AlphaFoldDB" id="A0A0K1QDY3"/>
<proteinExistence type="inferred from homology"/>
<evidence type="ECO:0000256" key="5">
    <source>
        <dbReference type="ARBA" id="ARBA00023163"/>
    </source>
</evidence>
<dbReference type="CDD" id="cd06171">
    <property type="entry name" value="Sigma70_r4"/>
    <property type="match status" value="1"/>
</dbReference>
<evidence type="ECO:0000256" key="3">
    <source>
        <dbReference type="ARBA" id="ARBA00023082"/>
    </source>
</evidence>
<dbReference type="GO" id="GO:0003677">
    <property type="term" value="F:DNA binding"/>
    <property type="evidence" value="ECO:0007669"/>
    <property type="project" value="UniProtKB-KW"/>
</dbReference>
<dbReference type="RefSeq" id="WP_169928563.1">
    <property type="nucleotide sequence ID" value="NZ_CP012333.1"/>
</dbReference>
<accession>A0A0K1QDY3</accession>
<dbReference type="NCBIfam" id="TIGR02937">
    <property type="entry name" value="sigma70-ECF"/>
    <property type="match status" value="1"/>
</dbReference>
<name>A0A0K1QDY3_9BACT</name>
<dbReference type="KEGG" id="llu:AKJ09_10644"/>
<dbReference type="InterPro" id="IPR013249">
    <property type="entry name" value="RNA_pol_sigma70_r4_t2"/>
</dbReference>
<dbReference type="PANTHER" id="PTHR43133">
    <property type="entry name" value="RNA POLYMERASE ECF-TYPE SIGMA FACTO"/>
    <property type="match status" value="1"/>
</dbReference>
<keyword evidence="4" id="KW-0238">DNA-binding</keyword>
<dbReference type="InterPro" id="IPR013324">
    <property type="entry name" value="RNA_pol_sigma_r3/r4-like"/>
</dbReference>
<protein>
    <submittedName>
        <fullName evidence="7">RNA polymerase sigma factor RpoE</fullName>
    </submittedName>
</protein>
<keyword evidence="5" id="KW-0804">Transcription</keyword>
<dbReference type="SUPFAM" id="SSF88659">
    <property type="entry name" value="Sigma3 and sigma4 domains of RNA polymerase sigma factors"/>
    <property type="match status" value="1"/>
</dbReference>